<name>A0A1E5UBS8_9FLAO</name>
<evidence type="ECO:0000256" key="1">
    <source>
        <dbReference type="ARBA" id="ARBA00001946"/>
    </source>
</evidence>
<keyword evidence="2" id="KW-0479">Metal-binding</keyword>
<dbReference type="PANTHER" id="PTHR42904:SF12">
    <property type="entry name" value="ADP-RIBOSE PYROPHOSPHATASE-RELATED"/>
    <property type="match status" value="1"/>
</dbReference>
<evidence type="ECO:0000313" key="6">
    <source>
        <dbReference type="EMBL" id="OEL10247.1"/>
    </source>
</evidence>
<dbReference type="InterPro" id="IPR015797">
    <property type="entry name" value="NUDIX_hydrolase-like_dom_sf"/>
</dbReference>
<accession>A0A1E5UBS8</accession>
<dbReference type="STRING" id="237258.SAMN04489756_10541"/>
<dbReference type="InterPro" id="IPR050241">
    <property type="entry name" value="NAD-cap_RNA_hydrolase_NudC"/>
</dbReference>
<reference evidence="6 7" key="1">
    <citation type="submission" date="2016-09" db="EMBL/GenBank/DDBJ databases">
        <authorList>
            <person name="Capua I."/>
            <person name="De Benedictis P."/>
            <person name="Joannis T."/>
            <person name="Lombin L.H."/>
            <person name="Cattoli G."/>
        </authorList>
    </citation>
    <scope>NUCLEOTIDE SEQUENCE [LARGE SCALE GENOMIC DNA]</scope>
    <source>
        <strain evidence="6 7">NRS-1</strain>
    </source>
</reference>
<dbReference type="GO" id="GO:0006742">
    <property type="term" value="P:NADP+ catabolic process"/>
    <property type="evidence" value="ECO:0007669"/>
    <property type="project" value="TreeGrafter"/>
</dbReference>
<dbReference type="OrthoDB" id="9786141at2"/>
<proteinExistence type="predicted"/>
<dbReference type="PATRIC" id="fig|237258.4.peg.793"/>
<dbReference type="GO" id="GO:0019677">
    <property type="term" value="P:NAD+ catabolic process"/>
    <property type="evidence" value="ECO:0007669"/>
    <property type="project" value="TreeGrafter"/>
</dbReference>
<sequence length="169" mass="19596">MKHLKYCPKCGQETLIFDGEKKFSCSQCDFVMYHNCAAAVAVLIRCEDELLLTKRNQNPKIGKLDLAGGFTDPKESAEETCARELKEELGIEIDLKNLKFVGSLPNVYHYKEVDYNTLDLFFEYQVEEKIAIKKLEAHEISETIWVKISELNLEEIAFDSQRKFLENYQ</sequence>
<dbReference type="InterPro" id="IPR000086">
    <property type="entry name" value="NUDIX_hydrolase_dom"/>
</dbReference>
<gene>
    <name evidence="6" type="ORF">BHF72_0611</name>
</gene>
<dbReference type="GO" id="GO:0035529">
    <property type="term" value="F:NADH pyrophosphatase activity"/>
    <property type="evidence" value="ECO:0007669"/>
    <property type="project" value="TreeGrafter"/>
</dbReference>
<dbReference type="PROSITE" id="PS51462">
    <property type="entry name" value="NUDIX"/>
    <property type="match status" value="1"/>
</dbReference>
<dbReference type="CDD" id="cd04681">
    <property type="entry name" value="NUDIX_Hydrolase"/>
    <property type="match status" value="1"/>
</dbReference>
<keyword evidence="7" id="KW-1185">Reference proteome</keyword>
<dbReference type="EMBL" id="MKGI01000078">
    <property type="protein sequence ID" value="OEL10247.1"/>
    <property type="molecule type" value="Genomic_DNA"/>
</dbReference>
<evidence type="ECO:0000256" key="4">
    <source>
        <dbReference type="ARBA" id="ARBA00022842"/>
    </source>
</evidence>
<dbReference type="Pfam" id="PF00293">
    <property type="entry name" value="NUDIX"/>
    <property type="match status" value="1"/>
</dbReference>
<evidence type="ECO:0000259" key="5">
    <source>
        <dbReference type="PROSITE" id="PS51462"/>
    </source>
</evidence>
<dbReference type="GO" id="GO:0046872">
    <property type="term" value="F:metal ion binding"/>
    <property type="evidence" value="ECO:0007669"/>
    <property type="project" value="UniProtKB-KW"/>
</dbReference>
<dbReference type="PANTHER" id="PTHR42904">
    <property type="entry name" value="NUDIX HYDROLASE, NUDC SUBFAMILY"/>
    <property type="match status" value="1"/>
</dbReference>
<keyword evidence="3" id="KW-0378">Hydrolase</keyword>
<dbReference type="RefSeq" id="WP_069800261.1">
    <property type="nucleotide sequence ID" value="NZ_CP034157.1"/>
</dbReference>
<protein>
    <submittedName>
        <fullName evidence="6">NUDIX domain protein</fullName>
    </submittedName>
</protein>
<dbReference type="GO" id="GO:0005829">
    <property type="term" value="C:cytosol"/>
    <property type="evidence" value="ECO:0007669"/>
    <property type="project" value="TreeGrafter"/>
</dbReference>
<feature type="domain" description="Nudix hydrolase" evidence="5">
    <location>
        <begin position="33"/>
        <end position="169"/>
    </location>
</feature>
<dbReference type="Gene3D" id="3.90.79.10">
    <property type="entry name" value="Nucleoside Triphosphate Pyrophosphohydrolase"/>
    <property type="match status" value="1"/>
</dbReference>
<evidence type="ECO:0000256" key="3">
    <source>
        <dbReference type="ARBA" id="ARBA00022801"/>
    </source>
</evidence>
<keyword evidence="4" id="KW-0460">Magnesium</keyword>
<evidence type="ECO:0000313" key="7">
    <source>
        <dbReference type="Proteomes" id="UP000095601"/>
    </source>
</evidence>
<dbReference type="AlphaFoldDB" id="A0A1E5UBS8"/>
<comment type="caution">
    <text evidence="6">The sequence shown here is derived from an EMBL/GenBank/DDBJ whole genome shotgun (WGS) entry which is preliminary data.</text>
</comment>
<dbReference type="Proteomes" id="UP000095601">
    <property type="component" value="Unassembled WGS sequence"/>
</dbReference>
<dbReference type="KEGG" id="cnr:EB819_10050"/>
<comment type="cofactor">
    <cofactor evidence="1">
        <name>Mg(2+)</name>
        <dbReference type="ChEBI" id="CHEBI:18420"/>
    </cofactor>
</comment>
<organism evidence="6 7">
    <name type="scientific">Cloacibacterium normanense</name>
    <dbReference type="NCBI Taxonomy" id="237258"/>
    <lineage>
        <taxon>Bacteria</taxon>
        <taxon>Pseudomonadati</taxon>
        <taxon>Bacteroidota</taxon>
        <taxon>Flavobacteriia</taxon>
        <taxon>Flavobacteriales</taxon>
        <taxon>Weeksellaceae</taxon>
    </lineage>
</organism>
<dbReference type="InterPro" id="IPR020084">
    <property type="entry name" value="NUDIX_hydrolase_CS"/>
</dbReference>
<evidence type="ECO:0000256" key="2">
    <source>
        <dbReference type="ARBA" id="ARBA00022723"/>
    </source>
</evidence>
<dbReference type="SUPFAM" id="SSF55811">
    <property type="entry name" value="Nudix"/>
    <property type="match status" value="1"/>
</dbReference>
<dbReference type="PROSITE" id="PS00893">
    <property type="entry name" value="NUDIX_BOX"/>
    <property type="match status" value="1"/>
</dbReference>